<feature type="transmembrane region" description="Helical" evidence="2">
    <location>
        <begin position="116"/>
        <end position="135"/>
    </location>
</feature>
<sequence length="233" mass="25174">MELPDKGAPDDGIPGQRKSPRCAVRSAHCAPRNAHAEQKKPQHRRKARNSMDQLSQFATALIASATILTIILATDLGCRRVTNMRMLRSVIAVAIIIAIFVRSFPTSGNAPSFQLIGLGVGVICGLIAGVLLPAHRGADGRIYTTGGWGYALVWIVLSSARVLFAYGAEHWFSEGLIRFSIENELSGPDVYANAFVFMSLAMVLTRTAVLVNKRRRIRHEAADPAGTEQPAAA</sequence>
<keyword evidence="2" id="KW-1133">Transmembrane helix</keyword>
<evidence type="ECO:0000313" key="3">
    <source>
        <dbReference type="EMBL" id="WUS23296.1"/>
    </source>
</evidence>
<evidence type="ECO:0000256" key="1">
    <source>
        <dbReference type="SAM" id="MobiDB-lite"/>
    </source>
</evidence>
<dbReference type="RefSeq" id="WP_329127762.1">
    <property type="nucleotide sequence ID" value="NZ_CP108473.1"/>
</dbReference>
<gene>
    <name evidence="3" type="ORF">OG727_14000</name>
</gene>
<keyword evidence="2" id="KW-0812">Transmembrane</keyword>
<name>A0ABZ1VJF6_9ACTN</name>
<feature type="transmembrane region" description="Helical" evidence="2">
    <location>
        <begin position="147"/>
        <end position="168"/>
    </location>
</feature>
<dbReference type="Proteomes" id="UP001432292">
    <property type="component" value="Chromosome"/>
</dbReference>
<accession>A0ABZ1VJF6</accession>
<proteinExistence type="predicted"/>
<dbReference type="EMBL" id="CP108473">
    <property type="protein sequence ID" value="WUS23296.1"/>
    <property type="molecule type" value="Genomic_DNA"/>
</dbReference>
<evidence type="ECO:0000256" key="2">
    <source>
        <dbReference type="SAM" id="Phobius"/>
    </source>
</evidence>
<feature type="transmembrane region" description="Helical" evidence="2">
    <location>
        <begin position="54"/>
        <end position="74"/>
    </location>
</feature>
<feature type="transmembrane region" description="Helical" evidence="2">
    <location>
        <begin position="190"/>
        <end position="211"/>
    </location>
</feature>
<organism evidence="3 4">
    <name type="scientific">Streptomyces caniferus</name>
    <dbReference type="NCBI Taxonomy" id="285557"/>
    <lineage>
        <taxon>Bacteria</taxon>
        <taxon>Bacillati</taxon>
        <taxon>Actinomycetota</taxon>
        <taxon>Actinomycetes</taxon>
        <taxon>Kitasatosporales</taxon>
        <taxon>Streptomycetaceae</taxon>
        <taxon>Streptomyces</taxon>
    </lineage>
</organism>
<evidence type="ECO:0008006" key="5">
    <source>
        <dbReference type="Google" id="ProtNLM"/>
    </source>
</evidence>
<evidence type="ECO:0000313" key="4">
    <source>
        <dbReference type="Proteomes" id="UP001432292"/>
    </source>
</evidence>
<protein>
    <recommendedName>
        <fullName evidence="5">Integral membrane protein</fullName>
    </recommendedName>
</protein>
<feature type="transmembrane region" description="Helical" evidence="2">
    <location>
        <begin position="86"/>
        <end position="104"/>
    </location>
</feature>
<keyword evidence="2" id="KW-0472">Membrane</keyword>
<feature type="region of interest" description="Disordered" evidence="1">
    <location>
        <begin position="1"/>
        <end position="49"/>
    </location>
</feature>
<reference evidence="3" key="1">
    <citation type="submission" date="2022-10" db="EMBL/GenBank/DDBJ databases">
        <title>The complete genomes of actinobacterial strains from the NBC collection.</title>
        <authorList>
            <person name="Joergensen T.S."/>
            <person name="Alvarez Arevalo M."/>
            <person name="Sterndorff E.B."/>
            <person name="Faurdal D."/>
            <person name="Vuksanovic O."/>
            <person name="Mourched A.-S."/>
            <person name="Charusanti P."/>
            <person name="Shaw S."/>
            <person name="Blin K."/>
            <person name="Weber T."/>
        </authorList>
    </citation>
    <scope>NUCLEOTIDE SEQUENCE</scope>
    <source>
        <strain evidence="3">NBC_01256</strain>
    </source>
</reference>
<keyword evidence="4" id="KW-1185">Reference proteome</keyword>